<evidence type="ECO:0000259" key="2">
    <source>
        <dbReference type="Pfam" id="PF13193"/>
    </source>
</evidence>
<dbReference type="Gene3D" id="3.30.300.30">
    <property type="match status" value="1"/>
</dbReference>
<organism evidence="3 4">
    <name type="scientific">Candidatus Limadaptatus stercoripullorum</name>
    <dbReference type="NCBI Taxonomy" id="2840846"/>
    <lineage>
        <taxon>Bacteria</taxon>
        <taxon>Bacillati</taxon>
        <taxon>Bacillota</taxon>
        <taxon>Clostridia</taxon>
        <taxon>Eubacteriales</taxon>
        <taxon>Candidatus Limadaptatus</taxon>
    </lineage>
</organism>
<reference evidence="3" key="2">
    <citation type="journal article" date="2021" name="PeerJ">
        <title>Extensive microbial diversity within the chicken gut microbiome revealed by metagenomics and culture.</title>
        <authorList>
            <person name="Gilroy R."/>
            <person name="Ravi A."/>
            <person name="Getino M."/>
            <person name="Pursley I."/>
            <person name="Horton D.L."/>
            <person name="Alikhan N.F."/>
            <person name="Baker D."/>
            <person name="Gharbi K."/>
            <person name="Hall N."/>
            <person name="Watson M."/>
            <person name="Adriaenssens E.M."/>
            <person name="Foster-Nyarko E."/>
            <person name="Jarju S."/>
            <person name="Secka A."/>
            <person name="Antonio M."/>
            <person name="Oren A."/>
            <person name="Chaudhuri R.R."/>
            <person name="La Ragione R."/>
            <person name="Hildebrand F."/>
            <person name="Pallen M.J."/>
        </authorList>
    </citation>
    <scope>NUCLEOTIDE SEQUENCE</scope>
    <source>
        <strain evidence="3">10406</strain>
    </source>
</reference>
<reference evidence="3" key="1">
    <citation type="submission" date="2020-10" db="EMBL/GenBank/DDBJ databases">
        <authorList>
            <person name="Gilroy R."/>
        </authorList>
    </citation>
    <scope>NUCLEOTIDE SEQUENCE</scope>
    <source>
        <strain evidence="3">10406</strain>
    </source>
</reference>
<evidence type="ECO:0000313" key="4">
    <source>
        <dbReference type="Proteomes" id="UP000886857"/>
    </source>
</evidence>
<proteinExistence type="predicted"/>
<dbReference type="SUPFAM" id="SSF56801">
    <property type="entry name" value="Acetyl-CoA synthetase-like"/>
    <property type="match status" value="1"/>
</dbReference>
<dbReference type="PROSITE" id="PS00455">
    <property type="entry name" value="AMP_BINDING"/>
    <property type="match status" value="1"/>
</dbReference>
<dbReference type="InterPro" id="IPR020845">
    <property type="entry name" value="AMP-binding_CS"/>
</dbReference>
<dbReference type="GO" id="GO:0016878">
    <property type="term" value="F:acid-thiol ligase activity"/>
    <property type="evidence" value="ECO:0007669"/>
    <property type="project" value="UniProtKB-ARBA"/>
</dbReference>
<dbReference type="InterPro" id="IPR042099">
    <property type="entry name" value="ANL_N_sf"/>
</dbReference>
<dbReference type="InterPro" id="IPR000873">
    <property type="entry name" value="AMP-dep_synth/lig_dom"/>
</dbReference>
<gene>
    <name evidence="3" type="ORF">IAC73_00960</name>
</gene>
<dbReference type="PANTHER" id="PTHR43767">
    <property type="entry name" value="LONG-CHAIN-FATTY-ACID--COA LIGASE"/>
    <property type="match status" value="1"/>
</dbReference>
<accession>A0A9D1N9E8</accession>
<evidence type="ECO:0000313" key="3">
    <source>
        <dbReference type="EMBL" id="HIU98397.1"/>
    </source>
</evidence>
<feature type="domain" description="AMP-binding enzyme C-terminal" evidence="2">
    <location>
        <begin position="423"/>
        <end position="496"/>
    </location>
</feature>
<protein>
    <submittedName>
        <fullName evidence="3">Acyl--CoA ligase</fullName>
    </submittedName>
</protein>
<dbReference type="Proteomes" id="UP000886857">
    <property type="component" value="Unassembled WGS sequence"/>
</dbReference>
<dbReference type="Pfam" id="PF00501">
    <property type="entry name" value="AMP-binding"/>
    <property type="match status" value="1"/>
</dbReference>
<dbReference type="InterPro" id="IPR025110">
    <property type="entry name" value="AMP-bd_C"/>
</dbReference>
<dbReference type="Pfam" id="PF13193">
    <property type="entry name" value="AMP-binding_C"/>
    <property type="match status" value="1"/>
</dbReference>
<name>A0A9D1N9E8_9FIRM</name>
<evidence type="ECO:0000259" key="1">
    <source>
        <dbReference type="Pfam" id="PF00501"/>
    </source>
</evidence>
<dbReference type="InterPro" id="IPR050237">
    <property type="entry name" value="ATP-dep_AMP-bd_enzyme"/>
</dbReference>
<dbReference type="AlphaFoldDB" id="A0A9D1N9E8"/>
<sequence length="510" mass="55802">MSGIERSVFEYMRGYRAKEKRTVAFIRGRKKTKFGKFFARVDRVAGGLAALGVGRGDVVMIATPTIEQGIVAFYAVSRLGAIASMIHPLMERGEFDGAVREQRPKVVFLSDINHKRLGKGLTGVKKVLCPFLLDIFIGLPRPAKFVPYDGDGSEPAVYMRSGGTSGVPKTVVLSSAAINALPDNLFLTLTGDAFGEDDRMLAALPMFHGFGLLVGLHAAMSTSMPPVLLPVFGAKKATRAIARNRITTVIAVPRMISKLLSLKEFSGENVSCLRHVYVGGDTVDAALERAFDERMAEAGAHCAMSPGYGLTETGSVCVLSPVKIGGAAVGKPLLNMRCRIADEEGADVPAGETGELLLTGNQLMMGYLGDDEATRATFLTDEAGVKWLKTGDFFRMREDGVLFFMGRKKRLIKISGMNVYPVEIERVAHEMPGVGECAAAEVRENDKPYIALFVEGDLDEEQKKELRRRIVDKLSRWHEPKFIICMEHLPRTSVGKTDYERLRNGFESRG</sequence>
<dbReference type="PANTHER" id="PTHR43767:SF1">
    <property type="entry name" value="NONRIBOSOMAL PEPTIDE SYNTHASE PES1 (EUROFUNG)-RELATED"/>
    <property type="match status" value="1"/>
</dbReference>
<dbReference type="EMBL" id="DVOE01000011">
    <property type="protein sequence ID" value="HIU98397.1"/>
    <property type="molecule type" value="Genomic_DNA"/>
</dbReference>
<comment type="caution">
    <text evidence="3">The sequence shown here is derived from an EMBL/GenBank/DDBJ whole genome shotgun (WGS) entry which is preliminary data.</text>
</comment>
<dbReference type="InterPro" id="IPR045851">
    <property type="entry name" value="AMP-bd_C_sf"/>
</dbReference>
<keyword evidence="3" id="KW-0436">Ligase</keyword>
<dbReference type="Gene3D" id="3.40.50.12780">
    <property type="entry name" value="N-terminal domain of ligase-like"/>
    <property type="match status" value="1"/>
</dbReference>
<feature type="domain" description="AMP-dependent synthetase/ligase" evidence="1">
    <location>
        <begin position="18"/>
        <end position="368"/>
    </location>
</feature>